<organism evidence="1 2">
    <name type="scientific">Bacteroides gallinaceum</name>
    <dbReference type="NCBI Taxonomy" id="1462571"/>
    <lineage>
        <taxon>Bacteria</taxon>
        <taxon>Pseudomonadati</taxon>
        <taxon>Bacteroidota</taxon>
        <taxon>Bacteroidia</taxon>
        <taxon>Bacteroidales</taxon>
        <taxon>Bacteroidaceae</taxon>
        <taxon>Bacteroides</taxon>
    </lineage>
</organism>
<proteinExistence type="predicted"/>
<dbReference type="Proteomes" id="UP001167871">
    <property type="component" value="Unassembled WGS sequence"/>
</dbReference>
<comment type="caution">
    <text evidence="1">The sequence shown here is derived from an EMBL/GenBank/DDBJ whole genome shotgun (WGS) entry which is preliminary data.</text>
</comment>
<evidence type="ECO:0000313" key="2">
    <source>
        <dbReference type="Proteomes" id="UP001167871"/>
    </source>
</evidence>
<reference evidence="1" key="1">
    <citation type="submission" date="2023-06" db="EMBL/GenBank/DDBJ databases">
        <authorList>
            <person name="Zeman M."/>
            <person name="Kubasova T."/>
            <person name="Jahodarova E."/>
            <person name="Nykrynova M."/>
            <person name="Rychlik I."/>
        </authorList>
    </citation>
    <scope>NUCLEOTIDE SEQUENCE</scope>
    <source>
        <strain evidence="1">84_SSukc20</strain>
    </source>
</reference>
<reference evidence="1" key="2">
    <citation type="submission" date="2024-05" db="EMBL/GenBank/DDBJ databases">
        <title>Identification and characterization of horizontal gene transfer across gut microbiota members of farm animals based on homology search.</title>
        <authorList>
            <person name="Schwarzerova J."/>
            <person name="Nykrynova M."/>
            <person name="Jureckova K."/>
            <person name="Cejkova D."/>
            <person name="Rychlik I."/>
        </authorList>
    </citation>
    <scope>NUCLEOTIDE SEQUENCE</scope>
    <source>
        <strain evidence="1">84_SSukc20</strain>
    </source>
</reference>
<keyword evidence="2" id="KW-1185">Reference proteome</keyword>
<dbReference type="EMBL" id="JAUEII010000002">
    <property type="protein sequence ID" value="MDN0048036.1"/>
    <property type="molecule type" value="Genomic_DNA"/>
</dbReference>
<gene>
    <name evidence="1" type="ORF">QVO10_01320</name>
</gene>
<accession>A0ABT7X1T2</accession>
<dbReference type="RefSeq" id="WP_301638881.1">
    <property type="nucleotide sequence ID" value="NZ_JAUEII010000002.1"/>
</dbReference>
<protein>
    <recommendedName>
        <fullName evidence="3">Conjugal transfer protein TraO</fullName>
    </recommendedName>
</protein>
<evidence type="ECO:0008006" key="3">
    <source>
        <dbReference type="Google" id="ProtNLM"/>
    </source>
</evidence>
<name>A0ABT7X1T2_9BACE</name>
<sequence>MKNVELKMRNLAVRKSLVILILMLATTLKGFADDRQGRVQIGTGLLYERGMDLTVGYEYETNYHHAWEFFGNLYLKWDECADCHHVCPDSFWGSYNTWGVGAAYKPCVLRSRNHHGNLRIGGSLGSDRHKVLGGIHVGYEHSYALRGGWKLFWQVKSDLMIKGKDLFRTGIVIGVKIPTGK</sequence>
<evidence type="ECO:0000313" key="1">
    <source>
        <dbReference type="EMBL" id="MDN0048036.1"/>
    </source>
</evidence>